<dbReference type="EMBL" id="BMNG01000006">
    <property type="protein sequence ID" value="GGO44422.1"/>
    <property type="molecule type" value="Genomic_DNA"/>
</dbReference>
<evidence type="ECO:0000313" key="1">
    <source>
        <dbReference type="EMBL" id="GGO44422.1"/>
    </source>
</evidence>
<dbReference type="Proteomes" id="UP000656881">
    <property type="component" value="Unassembled WGS sequence"/>
</dbReference>
<sequence length="106" mass="11043">MLQLVSGCGTVGAYRWLPGWGPVVRVVPFALAVLRRWVSRGFPRVVRGGAGTVRAGWNSGDCGGLRGSGCATVVLGLCGDCVLVEWIVFAARNGAATHRGDNFGPS</sequence>
<protein>
    <submittedName>
        <fullName evidence="1">Uncharacterized protein</fullName>
    </submittedName>
</protein>
<reference evidence="2" key="1">
    <citation type="journal article" date="2019" name="Int. J. Syst. Evol. Microbiol.">
        <title>The Global Catalogue of Microorganisms (GCM) 10K type strain sequencing project: providing services to taxonomists for standard genome sequencing and annotation.</title>
        <authorList>
            <consortium name="The Broad Institute Genomics Platform"/>
            <consortium name="The Broad Institute Genome Sequencing Center for Infectious Disease"/>
            <person name="Wu L."/>
            <person name="Ma J."/>
        </authorList>
    </citation>
    <scope>NUCLEOTIDE SEQUENCE [LARGE SCALE GENOMIC DNA]</scope>
    <source>
        <strain evidence="2">CGMCC 4.7349</strain>
    </source>
</reference>
<keyword evidence="2" id="KW-1185">Reference proteome</keyword>
<comment type="caution">
    <text evidence="1">The sequence shown here is derived from an EMBL/GenBank/DDBJ whole genome shotgun (WGS) entry which is preliminary data.</text>
</comment>
<proteinExistence type="predicted"/>
<name>A0ABQ2LXV0_9ACTN</name>
<accession>A0ABQ2LXV0</accession>
<organism evidence="1 2">
    <name type="scientific">Streptomyces lasiicapitis</name>
    <dbReference type="NCBI Taxonomy" id="1923961"/>
    <lineage>
        <taxon>Bacteria</taxon>
        <taxon>Bacillati</taxon>
        <taxon>Actinomycetota</taxon>
        <taxon>Actinomycetes</taxon>
        <taxon>Kitasatosporales</taxon>
        <taxon>Streptomycetaceae</taxon>
        <taxon>Streptomyces</taxon>
    </lineage>
</organism>
<evidence type="ECO:0000313" key="2">
    <source>
        <dbReference type="Proteomes" id="UP000656881"/>
    </source>
</evidence>
<gene>
    <name evidence="1" type="ORF">GCM10012286_30600</name>
</gene>